<dbReference type="AlphaFoldDB" id="A0A7X0D5N5"/>
<name>A0A7X0D5N5_9ACTN</name>
<feature type="compositionally biased region" description="Basic and acidic residues" evidence="2">
    <location>
        <begin position="46"/>
        <end position="72"/>
    </location>
</feature>
<evidence type="ECO:0000313" key="4">
    <source>
        <dbReference type="Proteomes" id="UP000546642"/>
    </source>
</evidence>
<dbReference type="EMBL" id="JACHDS010000001">
    <property type="protein sequence ID" value="MBB6172637.1"/>
    <property type="molecule type" value="Genomic_DNA"/>
</dbReference>
<organism evidence="3 4">
    <name type="scientific">Nocardiopsis mwathae</name>
    <dbReference type="NCBI Taxonomy" id="1472723"/>
    <lineage>
        <taxon>Bacteria</taxon>
        <taxon>Bacillati</taxon>
        <taxon>Actinomycetota</taxon>
        <taxon>Actinomycetes</taxon>
        <taxon>Streptosporangiales</taxon>
        <taxon>Nocardiopsidaceae</taxon>
        <taxon>Nocardiopsis</taxon>
    </lineage>
</organism>
<evidence type="ECO:0000313" key="3">
    <source>
        <dbReference type="EMBL" id="MBB6172637.1"/>
    </source>
</evidence>
<accession>A0A7X0D5N5</accession>
<gene>
    <name evidence="3" type="ORF">HNR23_002697</name>
</gene>
<comment type="caution">
    <text evidence="3">The sequence shown here is derived from an EMBL/GenBank/DDBJ whole genome shotgun (WGS) entry which is preliminary data.</text>
</comment>
<evidence type="ECO:0008006" key="5">
    <source>
        <dbReference type="Google" id="ProtNLM"/>
    </source>
</evidence>
<keyword evidence="1" id="KW-0732">Signal</keyword>
<protein>
    <recommendedName>
        <fullName evidence="5">DUF4352 domain-containing protein</fullName>
    </recommendedName>
</protein>
<evidence type="ECO:0000256" key="2">
    <source>
        <dbReference type="SAM" id="MobiDB-lite"/>
    </source>
</evidence>
<dbReference type="Proteomes" id="UP000546642">
    <property type="component" value="Unassembled WGS sequence"/>
</dbReference>
<keyword evidence="4" id="KW-1185">Reference proteome</keyword>
<sequence>MKNTWIVVAIVAVLCLGVGFAAGWYSFHFYLAKSLQSAIEEIDPGMTDKDFLPDDTHPESEPKPEPRPEGPPKPDSSSDGVFDYTVTDAKRSGSYKDDPFGTSYHATGEFVILSVSADNVSNAPSSPAVRTGEVTGYDADGRSYTPFTEHFPYIDEVNPGISTTYPVVFDVPKGTDIVVLELSAYQAPSIAIIDAKANDRVSG</sequence>
<dbReference type="InterPro" id="IPR029050">
    <property type="entry name" value="Immunoprotect_excell_Ig-like"/>
</dbReference>
<dbReference type="Gene3D" id="2.60.40.1240">
    <property type="match status" value="1"/>
</dbReference>
<dbReference type="RefSeq" id="WP_184075911.1">
    <property type="nucleotide sequence ID" value="NZ_JACHDS010000001.1"/>
</dbReference>
<feature type="region of interest" description="Disordered" evidence="2">
    <location>
        <begin position="45"/>
        <end position="83"/>
    </location>
</feature>
<reference evidence="3 4" key="1">
    <citation type="submission" date="2020-08" db="EMBL/GenBank/DDBJ databases">
        <title>Sequencing the genomes of 1000 actinobacteria strains.</title>
        <authorList>
            <person name="Klenk H.-P."/>
        </authorList>
    </citation>
    <scope>NUCLEOTIDE SEQUENCE [LARGE SCALE GENOMIC DNA]</scope>
    <source>
        <strain evidence="3 4">DSM 46659</strain>
    </source>
</reference>
<proteinExistence type="predicted"/>
<evidence type="ECO:0000256" key="1">
    <source>
        <dbReference type="ARBA" id="ARBA00022729"/>
    </source>
</evidence>